<dbReference type="Proteomes" id="UP001230328">
    <property type="component" value="Unassembled WGS sequence"/>
</dbReference>
<reference evidence="1 2" key="1">
    <citation type="submission" date="2023-07" db="EMBL/GenBank/DDBJ databases">
        <title>Comparative genomics of wheat-associated soil bacteria to identify genetic determinants of phenazine resistance.</title>
        <authorList>
            <person name="Mouncey N."/>
        </authorList>
    </citation>
    <scope>NUCLEOTIDE SEQUENCE [LARGE SCALE GENOMIC DNA]</scope>
    <source>
        <strain evidence="1 2">V2I4</strain>
    </source>
</reference>
<comment type="caution">
    <text evidence="1">The sequence shown here is derived from an EMBL/GenBank/DDBJ whole genome shotgun (WGS) entry which is preliminary data.</text>
</comment>
<name>A0ABU0TAC0_9ACTN</name>
<organism evidence="1 2">
    <name type="scientific">Streptomyces umbrinus</name>
    <dbReference type="NCBI Taxonomy" id="67370"/>
    <lineage>
        <taxon>Bacteria</taxon>
        <taxon>Bacillati</taxon>
        <taxon>Actinomycetota</taxon>
        <taxon>Actinomycetes</taxon>
        <taxon>Kitasatosporales</taxon>
        <taxon>Streptomycetaceae</taxon>
        <taxon>Streptomyces</taxon>
        <taxon>Streptomyces phaeochromogenes group</taxon>
    </lineage>
</organism>
<evidence type="ECO:0000313" key="2">
    <source>
        <dbReference type="Proteomes" id="UP001230328"/>
    </source>
</evidence>
<proteinExistence type="predicted"/>
<protein>
    <submittedName>
        <fullName evidence="1">Uncharacterized protein</fullName>
    </submittedName>
</protein>
<dbReference type="EMBL" id="JAUSZI010000002">
    <property type="protein sequence ID" value="MDQ1032759.1"/>
    <property type="molecule type" value="Genomic_DNA"/>
</dbReference>
<gene>
    <name evidence="1" type="ORF">QF035_010341</name>
</gene>
<accession>A0ABU0TAC0</accession>
<keyword evidence="2" id="KW-1185">Reference proteome</keyword>
<sequence length="145" mass="15459">MATATEHDNWPVVSLELAKRVPLNAGAGDGRLLTTPTPLFAVANSIDMASVGDGAPGVTVRTFWWGFHLQIDHDTLRQILDAADTVNELVVTVGGTVPSPVQPWILLIGLFVAGTHEALRALDRGQGIYISMSWFAPGVFVPTSV</sequence>
<dbReference type="RefSeq" id="WP_307529734.1">
    <property type="nucleotide sequence ID" value="NZ_JAUSZI010000002.1"/>
</dbReference>
<evidence type="ECO:0000313" key="1">
    <source>
        <dbReference type="EMBL" id="MDQ1032759.1"/>
    </source>
</evidence>